<dbReference type="OrthoDB" id="4382201at2"/>
<feature type="domain" description="MobA/VirD2-like nuclease" evidence="2">
    <location>
        <begin position="77"/>
        <end position="169"/>
    </location>
</feature>
<dbReference type="Pfam" id="PF03432">
    <property type="entry name" value="Relaxase"/>
    <property type="match status" value="1"/>
</dbReference>
<feature type="region of interest" description="Disordered" evidence="1">
    <location>
        <begin position="440"/>
        <end position="490"/>
    </location>
</feature>
<evidence type="ECO:0000259" key="2">
    <source>
        <dbReference type="Pfam" id="PF03432"/>
    </source>
</evidence>
<evidence type="ECO:0000313" key="3">
    <source>
        <dbReference type="EMBL" id="SNT65687.1"/>
    </source>
</evidence>
<evidence type="ECO:0000313" key="4">
    <source>
        <dbReference type="Proteomes" id="UP000198362"/>
    </source>
</evidence>
<accession>A0A239PF22</accession>
<dbReference type="RefSeq" id="WP_089255369.1">
    <property type="nucleotide sequence ID" value="NZ_FZPH01000025.1"/>
</dbReference>
<dbReference type="InterPro" id="IPR005094">
    <property type="entry name" value="Endonuclease_MobA/VirD2"/>
</dbReference>
<evidence type="ECO:0000256" key="1">
    <source>
        <dbReference type="SAM" id="MobiDB-lite"/>
    </source>
</evidence>
<dbReference type="AlphaFoldDB" id="A0A239PF22"/>
<dbReference type="Proteomes" id="UP000198362">
    <property type="component" value="Unassembled WGS sequence"/>
</dbReference>
<gene>
    <name evidence="3" type="ORF">SAMN05421812_12530</name>
</gene>
<organism evidence="3 4">
    <name type="scientific">Asanoa hainanensis</name>
    <dbReference type="NCBI Taxonomy" id="560556"/>
    <lineage>
        <taxon>Bacteria</taxon>
        <taxon>Bacillati</taxon>
        <taxon>Actinomycetota</taxon>
        <taxon>Actinomycetes</taxon>
        <taxon>Micromonosporales</taxon>
        <taxon>Micromonosporaceae</taxon>
        <taxon>Asanoa</taxon>
    </lineage>
</organism>
<reference evidence="3 4" key="1">
    <citation type="submission" date="2017-06" db="EMBL/GenBank/DDBJ databases">
        <authorList>
            <person name="Kim H.J."/>
            <person name="Triplett B.A."/>
        </authorList>
    </citation>
    <scope>NUCLEOTIDE SEQUENCE [LARGE SCALE GENOMIC DNA]</scope>
    <source>
        <strain evidence="3 4">CGMCC 4.5593</strain>
    </source>
</reference>
<name>A0A239PF22_9ACTN</name>
<sequence>MIPSIHKRGTRVGGLIRYLYGPGRREEHRDPRLVAAWDGAGPLSRLEPVAGPGGKLDFTQLVDLLEQPVRAGRNPPQRTVWHTSVRNHASDRTLSDQQWAHIAREMVAGSGLAPHGDTRAVRWIAVRHADDHIHIVATLVRQDRRTEWGRNDRWRCQRTARDLEERYGLHRVGPADRTADTRAHRAEVNKARRTGRREPARNRLRREVRFAAAAAGSSAEFFDLLRAAGLQVRLRHSSTDPGQVTGYAVALDGHTIADGTPVWYGGGRLAPDLTLPQLRTRWDETSTGEAAPPLIEQAEVYRQAAEQVRAAAEAIRQRAAGGQGAAGADAYAAADALTVTARMMEGDDPRGPLHRAARVLDRATREPYRRPLPRTRRAEGLRSMSRLMKLAGQLSDNAAVFEALRMVMQMSLLADALADMRESQQRLHQARAARAAAGLLRTAGTRQGTTSPAVADTGVTPQPTPPSTPPPTGAHDRRRQARSTNTGRGR</sequence>
<feature type="compositionally biased region" description="Pro residues" evidence="1">
    <location>
        <begin position="462"/>
        <end position="472"/>
    </location>
</feature>
<protein>
    <submittedName>
        <fullName evidence="3">Relaxase/Mobilisation nuclease domain-containing protein</fullName>
    </submittedName>
</protein>
<keyword evidence="4" id="KW-1185">Reference proteome</keyword>
<feature type="region of interest" description="Disordered" evidence="1">
    <location>
        <begin position="177"/>
        <end position="199"/>
    </location>
</feature>
<proteinExistence type="predicted"/>
<dbReference type="EMBL" id="FZPH01000025">
    <property type="protein sequence ID" value="SNT65687.1"/>
    <property type="molecule type" value="Genomic_DNA"/>
</dbReference>